<sequence>MIKSQLLSLSIIITLATLMMGCGGGEEGPKQFTVTGTVTLDGQPIPEASILFKDPSGKNKSYFAGVKDGAYSTKIEAGKRKVLITANRPSKDKMVMNAEGTGKEPAMEQYLPAEYNEKSTLEIDVVAGNENQFSFELKSK</sequence>
<dbReference type="PROSITE" id="PS51257">
    <property type="entry name" value="PROKAR_LIPOPROTEIN"/>
    <property type="match status" value="1"/>
</dbReference>
<organism evidence="1 2">
    <name type="scientific">Gimesia fumaroli</name>
    <dbReference type="NCBI Taxonomy" id="2527976"/>
    <lineage>
        <taxon>Bacteria</taxon>
        <taxon>Pseudomonadati</taxon>
        <taxon>Planctomycetota</taxon>
        <taxon>Planctomycetia</taxon>
        <taxon>Planctomycetales</taxon>
        <taxon>Planctomycetaceae</taxon>
        <taxon>Gimesia</taxon>
    </lineage>
</organism>
<accession>A0A518IG35</accession>
<dbReference type="AlphaFoldDB" id="A0A518IG35"/>
<name>A0A518IG35_9PLAN</name>
<dbReference type="KEGG" id="gfm:Enr17x_41020"/>
<reference evidence="1 2" key="1">
    <citation type="submission" date="2019-03" db="EMBL/GenBank/DDBJ databases">
        <title>Deep-cultivation of Planctomycetes and their phenomic and genomic characterization uncovers novel biology.</title>
        <authorList>
            <person name="Wiegand S."/>
            <person name="Jogler M."/>
            <person name="Boedeker C."/>
            <person name="Pinto D."/>
            <person name="Vollmers J."/>
            <person name="Rivas-Marin E."/>
            <person name="Kohn T."/>
            <person name="Peeters S.H."/>
            <person name="Heuer A."/>
            <person name="Rast P."/>
            <person name="Oberbeckmann S."/>
            <person name="Bunk B."/>
            <person name="Jeske O."/>
            <person name="Meyerdierks A."/>
            <person name="Storesund J.E."/>
            <person name="Kallscheuer N."/>
            <person name="Luecker S."/>
            <person name="Lage O.M."/>
            <person name="Pohl T."/>
            <person name="Merkel B.J."/>
            <person name="Hornburger P."/>
            <person name="Mueller R.-W."/>
            <person name="Bruemmer F."/>
            <person name="Labrenz M."/>
            <person name="Spormann A.M."/>
            <person name="Op den Camp H."/>
            <person name="Overmann J."/>
            <person name="Amann R."/>
            <person name="Jetten M.S.M."/>
            <person name="Mascher T."/>
            <person name="Medema M.H."/>
            <person name="Devos D.P."/>
            <person name="Kaster A.-K."/>
            <person name="Ovreas L."/>
            <person name="Rohde M."/>
            <person name="Galperin M.Y."/>
            <person name="Jogler C."/>
        </authorList>
    </citation>
    <scope>NUCLEOTIDE SEQUENCE [LARGE SCALE GENOMIC DNA]</scope>
    <source>
        <strain evidence="1 2">Enr17</strain>
    </source>
</reference>
<protein>
    <recommendedName>
        <fullName evidence="3">Carboxypeptidase regulatory-like domain-containing protein</fullName>
    </recommendedName>
</protein>
<dbReference type="EMBL" id="CP037452">
    <property type="protein sequence ID" value="QDV52043.1"/>
    <property type="molecule type" value="Genomic_DNA"/>
</dbReference>
<dbReference type="Proteomes" id="UP000318313">
    <property type="component" value="Chromosome"/>
</dbReference>
<evidence type="ECO:0000313" key="1">
    <source>
        <dbReference type="EMBL" id="QDV52043.1"/>
    </source>
</evidence>
<proteinExistence type="predicted"/>
<gene>
    <name evidence="1" type="ORF">Enr17x_41020</name>
</gene>
<keyword evidence="2" id="KW-1185">Reference proteome</keyword>
<evidence type="ECO:0008006" key="3">
    <source>
        <dbReference type="Google" id="ProtNLM"/>
    </source>
</evidence>
<evidence type="ECO:0000313" key="2">
    <source>
        <dbReference type="Proteomes" id="UP000318313"/>
    </source>
</evidence>